<dbReference type="AlphaFoldDB" id="A0A1T4PA37"/>
<dbReference type="PROSITE" id="PS50095">
    <property type="entry name" value="PLAT"/>
    <property type="match status" value="3"/>
</dbReference>
<organism evidence="2 3">
    <name type="scientific">Fibrobacter intestinalis</name>
    <dbReference type="NCBI Taxonomy" id="28122"/>
    <lineage>
        <taxon>Bacteria</taxon>
        <taxon>Pseudomonadati</taxon>
        <taxon>Fibrobacterota</taxon>
        <taxon>Fibrobacteria</taxon>
        <taxon>Fibrobacterales</taxon>
        <taxon>Fibrobacteraceae</taxon>
        <taxon>Fibrobacter</taxon>
    </lineage>
</organism>
<dbReference type="PANTHER" id="PTHR31718:SF60">
    <property type="entry name" value="LIPOXYGENASE HOMOLOGY DOMAIN-CONTAINING PROTEIN 1"/>
    <property type="match status" value="1"/>
</dbReference>
<dbReference type="InterPro" id="IPR002909">
    <property type="entry name" value="IPT_dom"/>
</dbReference>
<dbReference type="InterPro" id="IPR014756">
    <property type="entry name" value="Ig_E-set"/>
</dbReference>
<dbReference type="Gene3D" id="2.60.60.20">
    <property type="entry name" value="PLAT/LH2 domain"/>
    <property type="match status" value="3"/>
</dbReference>
<reference evidence="2 3" key="1">
    <citation type="submission" date="2017-02" db="EMBL/GenBank/DDBJ databases">
        <authorList>
            <person name="Peterson S.W."/>
        </authorList>
    </citation>
    <scope>NUCLEOTIDE SEQUENCE [LARGE SCALE GENOMIC DNA]</scope>
    <source>
        <strain evidence="2 3">ATCC 43854</strain>
    </source>
</reference>
<dbReference type="SUPFAM" id="SSF81296">
    <property type="entry name" value="E set domains"/>
    <property type="match status" value="1"/>
</dbReference>
<dbReference type="STRING" id="28122.SAMN02745108_01856"/>
<evidence type="ECO:0000313" key="2">
    <source>
        <dbReference type="EMBL" id="SJZ88319.1"/>
    </source>
</evidence>
<dbReference type="Proteomes" id="UP000190449">
    <property type="component" value="Unassembled WGS sequence"/>
</dbReference>
<dbReference type="PANTHER" id="PTHR31718">
    <property type="entry name" value="PLAT DOMAIN-CONTAINING PROTEIN"/>
    <property type="match status" value="1"/>
</dbReference>
<dbReference type="SUPFAM" id="SSF49723">
    <property type="entry name" value="Lipase/lipooxygenase domain (PLAT/LH2 domain)"/>
    <property type="match status" value="3"/>
</dbReference>
<evidence type="ECO:0000313" key="3">
    <source>
        <dbReference type="Proteomes" id="UP000190449"/>
    </source>
</evidence>
<sequence length="1271" mass="140589">MLTKKTGFIILYFMFLIKNIVLILCLVSLSLAEFSPNSDAGMVSVSMDGESLQNLLSVYENAGYHDFGTTDMLKNVKEIKRVNKYYFYNFKMDLNDNDLGFSMDGTLDANARKKNFGVPWHPHVKTSGIDASANVFFKDFGISEDGKVHLNVCFSDVNVDISDISYGYGAIFDHFVVDGIFDADEIINSQVQAELDAVKANFSDAFSCIDITNHVTVSYPEFLSPVGIQHAGTKVADNKISAYGCPVAKIKVGDAVVIGDGSCETVAYNIAVYTADDVGNAGTESKISVSLCGDDAFGGRRCIDGVLNDWTKKGQISHLLLESSALLVDNLSLSLTSDNSGSKPGWYVDSVSVDMTIPNNSTFHYWFPIHRWIGGSNRPTSFTFHQADNPQVYSFTVTTGSGSRFETAGTDSHILADACDVNGKCLTFLLDKDDHDDFEKGSTSTYSIVTNEKLANLKSLTLHNVYDESRPGWYVQDVMYSHYSFPESKDHSLKDGQGFMFRQWLAEGENQGAYYTTDRWNYPVQTSDEFYLYPVNADPIFFIRDISATRYVNDNFGYNVRIKTKSGGASGTDADIALTLEGCSGVVETFDLNDDKDNFEKGDEDVFLLSGIKDLKGIKKVSLHNDGSGDGAGWSPESLSVIPVVYGGIYALPYNAEYRHEFTRGLNKNDGWDWESEELSCPDMAPQFIPYVYEVHPGEYLNILGKNLKEAQNISLVLNKTINPVSVDSRNATFYIPEDTPLGEYNLGSVLIDGLSQQVFVHVRGEKPVLDGIAVFQAKPGDGFEVSMRNVDSSSRFYLGNRPLQFLAMSKKGVYLQIPNDMENGIYKFRTQSNGWDITFDASIEIVESSVPHISGISGTIVYSGQIIEIFGKNFGDSINAIEVKFGEKTGGIRAVENERIQVRIPYGVSGDSILVRVSREGIWAGEIIKIKIQSLPWFMTFDDEQNLWTGENANLSLDKDIKYGDVGYSLKIHGAGYMPIISPVFNTYELGAFSDTLLLDIWIPENQANPYWWGDVQMSVNIPAAGLYNAWIGQKPLTGLHSGWNTLTFALNPTIYSAFAGDYPNATISVILNANQNAEDFRIDNLRFGGDIKIRRTEHIEASPVLNVYAVDFMSFDNINDWSSSGTELLFVDSPKMQGLGATGIMASGYTEIESRRFLLSELQYVSDVISLDVYVPNPQPNDYWVGNLGLGLRCPDSGISMYLGNVDLTHLFREEFNNVRFTLPPDALQALKSDAGGCSFSVYLNVNNGAGLFLLDNMGFVKKIEVAGR</sequence>
<dbReference type="Pfam" id="PF01477">
    <property type="entry name" value="PLAT"/>
    <property type="match status" value="3"/>
</dbReference>
<feature type="domain" description="PLAT" evidence="1">
    <location>
        <begin position="266"/>
        <end position="387"/>
    </location>
</feature>
<accession>A0A1T4PA37</accession>
<feature type="domain" description="PLAT" evidence="1">
    <location>
        <begin position="556"/>
        <end position="672"/>
    </location>
</feature>
<dbReference type="Pfam" id="PF01833">
    <property type="entry name" value="TIG"/>
    <property type="match status" value="1"/>
</dbReference>
<gene>
    <name evidence="2" type="ORF">SAMN02745108_01856</name>
</gene>
<dbReference type="EMBL" id="FUWU01000032">
    <property type="protein sequence ID" value="SJZ88319.1"/>
    <property type="molecule type" value="Genomic_DNA"/>
</dbReference>
<evidence type="ECO:0000259" key="1">
    <source>
        <dbReference type="PROSITE" id="PS50095"/>
    </source>
</evidence>
<dbReference type="InterPro" id="IPR013783">
    <property type="entry name" value="Ig-like_fold"/>
</dbReference>
<name>A0A1T4PA37_9BACT</name>
<dbReference type="InterPro" id="IPR001024">
    <property type="entry name" value="PLAT/LH2_dom"/>
</dbReference>
<protein>
    <submittedName>
        <fullName evidence="2">PLAT/LH2 domain-containing protein</fullName>
    </submittedName>
</protein>
<dbReference type="Gene3D" id="2.60.40.10">
    <property type="entry name" value="Immunoglobulins"/>
    <property type="match status" value="1"/>
</dbReference>
<dbReference type="InterPro" id="IPR036392">
    <property type="entry name" value="PLAT/LH2_dom_sf"/>
</dbReference>
<feature type="domain" description="PLAT" evidence="1">
    <location>
        <begin position="391"/>
        <end position="519"/>
    </location>
</feature>
<proteinExistence type="predicted"/>